<dbReference type="InterPro" id="IPR049126">
    <property type="entry name" value="FAN1-like_TPR"/>
</dbReference>
<keyword evidence="3 13" id="KW-0540">Nuclease</keyword>
<dbReference type="SMART" id="SM00734">
    <property type="entry name" value="ZnF_Rad18"/>
    <property type="match status" value="1"/>
</dbReference>
<dbReference type="Pfam" id="PF08797">
    <property type="entry name" value="HIRAN"/>
    <property type="match status" value="1"/>
</dbReference>
<evidence type="ECO:0000259" key="14">
    <source>
        <dbReference type="PROSITE" id="PS51908"/>
    </source>
</evidence>
<dbReference type="Gene3D" id="3.40.1350.10">
    <property type="match status" value="1"/>
</dbReference>
<dbReference type="Pfam" id="PF21170">
    <property type="entry name" value="FAN1_TPR"/>
    <property type="match status" value="1"/>
</dbReference>
<dbReference type="GO" id="GO:0016818">
    <property type="term" value="F:hydrolase activity, acting on acid anhydrides, in phosphorus-containing anhydrides"/>
    <property type="evidence" value="ECO:0007669"/>
    <property type="project" value="InterPro"/>
</dbReference>
<dbReference type="Proteomes" id="UP000187203">
    <property type="component" value="Unassembled WGS sequence"/>
</dbReference>
<dbReference type="Pfam" id="PF08774">
    <property type="entry name" value="VRR_NUC"/>
    <property type="match status" value="1"/>
</dbReference>
<dbReference type="Pfam" id="PF11955">
    <property type="entry name" value="PORR"/>
    <property type="match status" value="1"/>
</dbReference>
<dbReference type="GO" id="GO:0004528">
    <property type="term" value="F:phosphodiesterase I activity"/>
    <property type="evidence" value="ECO:0007669"/>
    <property type="project" value="UniProtKB-EC"/>
</dbReference>
<evidence type="ECO:0000256" key="9">
    <source>
        <dbReference type="ARBA" id="ARBA00022842"/>
    </source>
</evidence>
<evidence type="ECO:0000256" key="10">
    <source>
        <dbReference type="ARBA" id="ARBA00023204"/>
    </source>
</evidence>
<evidence type="ECO:0000256" key="2">
    <source>
        <dbReference type="ARBA" id="ARBA00005533"/>
    </source>
</evidence>
<evidence type="ECO:0000256" key="7">
    <source>
        <dbReference type="ARBA" id="ARBA00022801"/>
    </source>
</evidence>
<dbReference type="OrthoDB" id="76364at2759"/>
<evidence type="ECO:0000256" key="1">
    <source>
        <dbReference type="ARBA" id="ARBA00000983"/>
    </source>
</evidence>
<evidence type="ECO:0000313" key="15">
    <source>
        <dbReference type="EMBL" id="OMP06529.1"/>
    </source>
</evidence>
<dbReference type="InterPro" id="IPR021099">
    <property type="entry name" value="PORR_domain"/>
</dbReference>
<dbReference type="InterPro" id="IPR006642">
    <property type="entry name" value="Rad18_UBZ4"/>
</dbReference>
<comment type="function">
    <text evidence="13">Nuclease required for the repair of DNA interstrand cross-links (ICL). Acts as a 5'-3' exonuclease that anchors at a cut end of DNA and cleaves DNA successively at every third nucleotide, allowing to excise an ICL from one strand through flanking incisions.</text>
</comment>
<dbReference type="InterPro" id="IPR014883">
    <property type="entry name" value="VRR_NUC"/>
</dbReference>
<reference evidence="16" key="1">
    <citation type="submission" date="2013-09" db="EMBL/GenBank/DDBJ databases">
        <title>Corchorus olitorius genome sequencing.</title>
        <authorList>
            <person name="Alam M."/>
            <person name="Haque M.S."/>
            <person name="Islam M.S."/>
            <person name="Emdad E.M."/>
            <person name="Islam M.M."/>
            <person name="Ahmed B."/>
            <person name="Halim A."/>
            <person name="Hossen Q.M.M."/>
            <person name="Hossain M.Z."/>
            <person name="Ahmed R."/>
            <person name="Khan M.M."/>
            <person name="Islam R."/>
            <person name="Rashid M.M."/>
            <person name="Khan S.A."/>
            <person name="Rahman M.S."/>
            <person name="Alam M."/>
            <person name="Yahiya A.S."/>
            <person name="Khan M.S."/>
            <person name="Azam M.S."/>
            <person name="Haque T."/>
            <person name="Lashkar M.Z.H."/>
            <person name="Akhand A.I."/>
            <person name="Morshed G."/>
            <person name="Roy S."/>
            <person name="Uddin K.S."/>
            <person name="Rabeya T."/>
            <person name="Hossain A.S."/>
            <person name="Chowdhury A."/>
            <person name="Snigdha A.R."/>
            <person name="Mortoza M.S."/>
            <person name="Matin S.A."/>
            <person name="Hoque S.M.E."/>
            <person name="Islam M.K."/>
            <person name="Roy D.K."/>
            <person name="Haider R."/>
            <person name="Moosa M.M."/>
            <person name="Elias S.M."/>
            <person name="Hasan A.M."/>
            <person name="Jahan S."/>
            <person name="Shafiuddin M."/>
            <person name="Mahmood N."/>
            <person name="Shommy N.S."/>
        </authorList>
    </citation>
    <scope>NUCLEOTIDE SEQUENCE [LARGE SCALE GENOMIC DNA]</scope>
    <source>
        <strain evidence="16">cv. O-4</strain>
    </source>
</reference>
<dbReference type="STRING" id="93759.A0A1R3KHI7"/>
<dbReference type="Gene3D" id="3.30.70.2330">
    <property type="match status" value="1"/>
</dbReference>
<dbReference type="PROSITE" id="PS51908">
    <property type="entry name" value="ZF_UBZ4"/>
    <property type="match status" value="1"/>
</dbReference>
<dbReference type="EMBL" id="AWUE01013582">
    <property type="protein sequence ID" value="OMP06529.1"/>
    <property type="molecule type" value="Genomic_DNA"/>
</dbReference>
<dbReference type="GO" id="GO:0005634">
    <property type="term" value="C:nucleus"/>
    <property type="evidence" value="ECO:0007669"/>
    <property type="project" value="UniProtKB-SubCell"/>
</dbReference>
<comment type="subcellular location">
    <subcellularLocation>
        <location evidence="13">Nucleus</location>
    </subcellularLocation>
</comment>
<keyword evidence="4 13" id="KW-0479">Metal-binding</keyword>
<evidence type="ECO:0000313" key="16">
    <source>
        <dbReference type="Proteomes" id="UP000187203"/>
    </source>
</evidence>
<feature type="domain" description="UBZ4-type" evidence="14">
    <location>
        <begin position="425"/>
        <end position="454"/>
    </location>
</feature>
<keyword evidence="16" id="KW-1185">Reference proteome</keyword>
<keyword evidence="11 13" id="KW-0464">Manganese</keyword>
<dbReference type="InterPro" id="IPR049132">
    <property type="entry name" value="FAN1-like_euk"/>
</dbReference>
<comment type="caution">
    <text evidence="15">The sequence shown here is derived from an EMBL/GenBank/DDBJ whole genome shotgun (WGS) entry which is preliminary data.</text>
</comment>
<evidence type="ECO:0000256" key="5">
    <source>
        <dbReference type="ARBA" id="ARBA00022763"/>
    </source>
</evidence>
<dbReference type="Gene3D" id="3.30.160.60">
    <property type="entry name" value="Classic Zinc Finger"/>
    <property type="match status" value="1"/>
</dbReference>
<gene>
    <name evidence="15" type="ORF">COLO4_08079</name>
</gene>
<dbReference type="GO" id="GO:0008409">
    <property type="term" value="F:5'-3' exonuclease activity"/>
    <property type="evidence" value="ECO:0007669"/>
    <property type="project" value="TreeGrafter"/>
</dbReference>
<dbReference type="InterPro" id="IPR011856">
    <property type="entry name" value="tRNA_endonuc-like_dom_sf"/>
</dbReference>
<dbReference type="Pfam" id="PF21315">
    <property type="entry name" value="FAN1_HTH"/>
    <property type="match status" value="1"/>
</dbReference>
<keyword evidence="8" id="KW-0862">Zinc</keyword>
<dbReference type="PANTHER" id="PTHR15749:SF4">
    <property type="entry name" value="FANCONI-ASSOCIATED NUCLEASE 1"/>
    <property type="match status" value="1"/>
</dbReference>
<keyword evidence="5 12" id="KW-0227">DNA damage</keyword>
<comment type="cofactor">
    <cofactor evidence="13">
        <name>Mg(2+)</name>
        <dbReference type="ChEBI" id="CHEBI:18420"/>
    </cofactor>
    <cofactor evidence="13">
        <name>Mn(2+)</name>
        <dbReference type="ChEBI" id="CHEBI:29035"/>
    </cofactor>
</comment>
<comment type="similarity">
    <text evidence="2 13">Belongs to the FAN1 family.</text>
</comment>
<accession>A0A1R3KHI7</accession>
<dbReference type="EC" id="3.1.4.1" evidence="13"/>
<evidence type="ECO:0000256" key="13">
    <source>
        <dbReference type="RuleBase" id="RU365033"/>
    </source>
</evidence>
<proteinExistence type="inferred from homology"/>
<dbReference type="SMART" id="SM00990">
    <property type="entry name" value="VRR_NUC"/>
    <property type="match status" value="1"/>
</dbReference>
<dbReference type="CDD" id="cd22326">
    <property type="entry name" value="FAN1-like"/>
    <property type="match status" value="1"/>
</dbReference>
<evidence type="ECO:0000256" key="11">
    <source>
        <dbReference type="ARBA" id="ARBA00023211"/>
    </source>
</evidence>
<evidence type="ECO:0000256" key="3">
    <source>
        <dbReference type="ARBA" id="ARBA00022722"/>
    </source>
</evidence>
<keyword evidence="7 13" id="KW-0378">Hydrolase</keyword>
<evidence type="ECO:0000256" key="4">
    <source>
        <dbReference type="ARBA" id="ARBA00022723"/>
    </source>
</evidence>
<dbReference type="InterPro" id="IPR014905">
    <property type="entry name" value="HIRAN"/>
</dbReference>
<dbReference type="SMART" id="SM00910">
    <property type="entry name" value="HIRAN"/>
    <property type="match status" value="1"/>
</dbReference>
<dbReference type="GO" id="GO:0070336">
    <property type="term" value="F:flap-structured DNA binding"/>
    <property type="evidence" value="ECO:0007669"/>
    <property type="project" value="TreeGrafter"/>
</dbReference>
<comment type="catalytic activity">
    <reaction evidence="1 13">
        <text>Hydrolytically removes 5'-nucleotides successively from the 3'-hydroxy termini of 3'-hydroxy-terminated oligonucleotides.</text>
        <dbReference type="EC" id="3.1.4.1"/>
    </reaction>
</comment>
<dbReference type="GO" id="GO:0008270">
    <property type="term" value="F:zinc ion binding"/>
    <property type="evidence" value="ECO:0007669"/>
    <property type="project" value="UniProtKB-KW"/>
</dbReference>
<keyword evidence="13" id="KW-0539">Nucleus</keyword>
<evidence type="ECO:0000256" key="12">
    <source>
        <dbReference type="PROSITE-ProRule" id="PRU01256"/>
    </source>
</evidence>
<sequence length="1361" mass="154560">MPPIPLNATKSGYQLCVRLTPLAQTLAMQELNLKSAMSDTLANKLQKLLMLSSHHRLLLSKLVHLAPDLGLSPNFRSRLCNDHPDKFKIVDTSYGRALELVNWDPKLAVPLKFPEVNRELIVDRPLKFKQLRLRKGLNLKRRHRDFLMKFNELPDVCPYNTSVEDFAKPSIEAEKRACGVVREVLGMMVEKRMLIDHLTHFRKEFGLPNKLRAMIVRHPELFYVSLKGLRDSVFLVEGFDDKGRLLEKDESTVIRDKLMALIGEGKRIRRERRKARMKGIIAQDYDNNVNDEIADHVDDDYDDGFEHLFDSEDSDLEYDFDDDDDNNGSTEIYSNGRNGEFWTADVSLASYQNSGQSNSKYSLEMLTGRESLSRLIGKRRRFLPNRQSILSSPIQSSLNLLSDKNGSLAESECSEGKVEMSCSDWVNCPVCGEKIPGGDYAINSHLDGCLSRRTKRKFTQRTLLQLNFGCSQSKAQISCTESKKLQSSDLNKGPCHTEDKTTCGFSKISPSEEKRHNQCRELPQTENVKLIDRADSIENSICDGREKVMVDSPALSSDNEEPRHLLDATVDNISGVAIDTFIVGRRFSDEKDLNLGATVSLLRDPDNVKDSNAIKVVSASSTCCKVLGYLPRELAQYLSPLIEMYGLSFEGCVIAVPKNSLDAVPIQIVCRNMTLTGEKGCDNFEVFKHFWEKALQVVDFAKNRPPNTTKYQQNFCLLLQEVLTASPHLFTDNEKKLIESFYSLSEDSQRLFVRLYTRKGPWFRFSTIVYPEVGDSQQAVKELSATGYIYRVEDKTELNDEEMKNLLSLLTVSELRDILCTLKKSFVVLNFLAIVQWTHDSCCLIVFILSMCFLLVPSMVVCILSRFQKCNRGSRKQNLIDSLLSSYNGGSCSVLPHLILEKTEICIRITSEAESVFWRTERLFFLNGEQDLSAFLLVDLGIMKYPTYKCIISEQIFSSKCDLLAYEEAIEVAQIMDQSLDENNFELVLRCIMVSESRISSSPKKLIDSTTPELMATFLSCFSSSWVYSKVVLLGISFLEHEHRYNDAIHLLRQLLNCFTSDKRRGYWTVRLSIDLEHMGYPNQSLSVAEAGLLDPWVRAGSRMALQRRVLRLGKPPRRWKTPSFSESIKRKIPEVHIQGRPLNCEAGRKSRFYGEDGEQCGVEQLALQYYAAEGGGWQGVHTESGIWLTIFGLIMWDILFSDVPNVFRTGFQAAPLDLETDHFYLARKSLIESHLQKVHDGLAEEILITSWELHLGTVCRGVNWDRHSLSDLRAAVSCIGGPCLSSLCRHLAQDYRSWSSGMPDLLLWRFHGDYKGEAKLVEVKGPRDQLSEQQRAWLLLLMDCGFNAEVCKVSPALIST</sequence>
<evidence type="ECO:0000256" key="8">
    <source>
        <dbReference type="ARBA" id="ARBA00022833"/>
    </source>
</evidence>
<evidence type="ECO:0000256" key="6">
    <source>
        <dbReference type="ARBA" id="ARBA00022771"/>
    </source>
</evidence>
<dbReference type="InterPro" id="IPR033315">
    <property type="entry name" value="Fan1-like"/>
</dbReference>
<protein>
    <recommendedName>
        <fullName evidence="13">Fanconi-associated nuclease</fullName>
        <ecNumber evidence="13">3.1.4.1</ecNumber>
    </recommendedName>
</protein>
<dbReference type="PANTHER" id="PTHR15749">
    <property type="entry name" value="FANCONI-ASSOCIATED NUCLEASE 1"/>
    <property type="match status" value="1"/>
</dbReference>
<name>A0A1R3KHI7_9ROSI</name>
<organism evidence="15 16">
    <name type="scientific">Corchorus olitorius</name>
    <dbReference type="NCBI Taxonomy" id="93759"/>
    <lineage>
        <taxon>Eukaryota</taxon>
        <taxon>Viridiplantae</taxon>
        <taxon>Streptophyta</taxon>
        <taxon>Embryophyta</taxon>
        <taxon>Tracheophyta</taxon>
        <taxon>Spermatophyta</taxon>
        <taxon>Magnoliopsida</taxon>
        <taxon>eudicotyledons</taxon>
        <taxon>Gunneridae</taxon>
        <taxon>Pentapetalae</taxon>
        <taxon>rosids</taxon>
        <taxon>malvids</taxon>
        <taxon>Malvales</taxon>
        <taxon>Malvaceae</taxon>
        <taxon>Grewioideae</taxon>
        <taxon>Apeibeae</taxon>
        <taxon>Corchorus</taxon>
    </lineage>
</organism>
<dbReference type="GO" id="GO:0017108">
    <property type="term" value="F:5'-flap endonuclease activity"/>
    <property type="evidence" value="ECO:0007669"/>
    <property type="project" value="TreeGrafter"/>
</dbReference>
<dbReference type="GO" id="GO:0036297">
    <property type="term" value="P:interstrand cross-link repair"/>
    <property type="evidence" value="ECO:0007669"/>
    <property type="project" value="InterPro"/>
</dbReference>
<dbReference type="InterPro" id="IPR049125">
    <property type="entry name" value="FAN1-like_WH"/>
</dbReference>
<keyword evidence="10 12" id="KW-0234">DNA repair</keyword>
<keyword evidence="6 12" id="KW-0863">Zinc-finger</keyword>
<keyword evidence="9 13" id="KW-0460">Magnesium</keyword>
<dbReference type="GO" id="GO:0003723">
    <property type="term" value="F:RNA binding"/>
    <property type="evidence" value="ECO:0007669"/>
    <property type="project" value="InterPro"/>
</dbReference>